<dbReference type="PANTHER" id="PTHR24123">
    <property type="entry name" value="ANKYRIN REPEAT-CONTAINING"/>
    <property type="match status" value="1"/>
</dbReference>
<name>A0A833QQP3_9POAL</name>
<evidence type="ECO:0000313" key="4">
    <source>
        <dbReference type="EMBL" id="KAF3323841.1"/>
    </source>
</evidence>
<organism evidence="4 5">
    <name type="scientific">Carex littledalei</name>
    <dbReference type="NCBI Taxonomy" id="544730"/>
    <lineage>
        <taxon>Eukaryota</taxon>
        <taxon>Viridiplantae</taxon>
        <taxon>Streptophyta</taxon>
        <taxon>Embryophyta</taxon>
        <taxon>Tracheophyta</taxon>
        <taxon>Spermatophyta</taxon>
        <taxon>Magnoliopsida</taxon>
        <taxon>Liliopsida</taxon>
        <taxon>Poales</taxon>
        <taxon>Cyperaceae</taxon>
        <taxon>Cyperoideae</taxon>
        <taxon>Cariceae</taxon>
        <taxon>Carex</taxon>
        <taxon>Carex subgen. Euthyceras</taxon>
    </lineage>
</organism>
<keyword evidence="1" id="KW-0677">Repeat</keyword>
<feature type="repeat" description="ANK" evidence="3">
    <location>
        <begin position="584"/>
        <end position="608"/>
    </location>
</feature>
<evidence type="ECO:0000256" key="2">
    <source>
        <dbReference type="ARBA" id="ARBA00023043"/>
    </source>
</evidence>
<dbReference type="AlphaFoldDB" id="A0A833QQP3"/>
<feature type="repeat" description="ANK" evidence="3">
    <location>
        <begin position="378"/>
        <end position="410"/>
    </location>
</feature>
<feature type="repeat" description="ANK" evidence="3">
    <location>
        <begin position="83"/>
        <end position="111"/>
    </location>
</feature>
<dbReference type="Pfam" id="PF12796">
    <property type="entry name" value="Ank_2"/>
    <property type="match status" value="3"/>
</dbReference>
<gene>
    <name evidence="4" type="ORF">FCM35_KLT11308</name>
</gene>
<evidence type="ECO:0000313" key="5">
    <source>
        <dbReference type="Proteomes" id="UP000623129"/>
    </source>
</evidence>
<feature type="repeat" description="ANK" evidence="3">
    <location>
        <begin position="551"/>
        <end position="583"/>
    </location>
</feature>
<sequence>MPHSATRHKAVPLTNEEANSPLQRLVKAALRGDLAPIPPHIQFGSHLDLNGLGMVSLRIRSTELIFKEDAPLRVRTVWNDLKTEVTALFAAAHSGHEEIVVRLLGAGVDVNRKLFKGYATTAAAREGHINVLKMLLECGASQEACEDALVEATSLGETEIVRLLISSGVVGPTALAHATVIASSRGFVDVITALLEHGIDVNCTSRVLLQSVKPALHVNVNCTPLVAAIVSRQISAVECLLEAGANLEQLVQVGAWSWDSVTAEEVRVGACLGEPYNAAWCAVEYFESTGRILTLILKQSPILLGSTLLGRTLLTHAILCQNSNAVSFLLGIGATAKFPIKTLCQEFFPIHLASRLGNVDILRSLLSHGTDINVRTSDGDTPLMVSARASMVDAFIELLASGADLGLTNTQGETTIDVANSSAFLPSVMDVITRVLEFGGRINSSDASVFSPLHHMVRHGHAGPLQTTILHSSAEELNRPDKFGITPVMEAAIYSQVESFRLLVMAGADIKATTTEGKPLLSFFEKMDSSTRDCFEEVLLQAALANIIGQDSFNALHYAAKKGDNASVVQLLKMGYDPNLLDEEGYSPLMHAAMEGNYEMCKYLLFRGKAKCDLKNERGETALILSRKVEKSNKVMEEILLDHLAKGHVLQGEELFKYTHDGRGRGHPRVVRMLKSGVLNWGKGRRRNVHCKEAIAGPGSGFWKNKGIKDEGKMAIFRVLTLNGREVHFKAGNLSTLELWVRGINLILKENAFSGDCKLHQDRCCA</sequence>
<dbReference type="InterPro" id="IPR051165">
    <property type="entry name" value="Multifunctional_ANK_Repeat"/>
</dbReference>
<dbReference type="SUPFAM" id="SSF48403">
    <property type="entry name" value="Ankyrin repeat"/>
    <property type="match status" value="2"/>
</dbReference>
<dbReference type="Pfam" id="PF00023">
    <property type="entry name" value="Ank"/>
    <property type="match status" value="1"/>
</dbReference>
<dbReference type="EMBL" id="SWLB01000022">
    <property type="protein sequence ID" value="KAF3323841.1"/>
    <property type="molecule type" value="Genomic_DNA"/>
</dbReference>
<dbReference type="InterPro" id="IPR002110">
    <property type="entry name" value="Ankyrin_rpt"/>
</dbReference>
<protein>
    <submittedName>
        <fullName evidence="4">Serine/threonine-protein phosphatase 6 regulatory ankyrin repeat subunit A-like protein</fullName>
    </submittedName>
</protein>
<dbReference type="Proteomes" id="UP000623129">
    <property type="component" value="Unassembled WGS sequence"/>
</dbReference>
<proteinExistence type="predicted"/>
<keyword evidence="5" id="KW-1185">Reference proteome</keyword>
<dbReference type="PANTHER" id="PTHR24123:SF73">
    <property type="entry name" value="OS02G0457500 PROTEIN"/>
    <property type="match status" value="1"/>
</dbReference>
<dbReference type="SMART" id="SM00248">
    <property type="entry name" value="ANK"/>
    <property type="match status" value="10"/>
</dbReference>
<dbReference type="OrthoDB" id="194358at2759"/>
<evidence type="ECO:0000256" key="1">
    <source>
        <dbReference type="ARBA" id="ARBA00022737"/>
    </source>
</evidence>
<reference evidence="4" key="1">
    <citation type="submission" date="2020-01" db="EMBL/GenBank/DDBJ databases">
        <title>Genome sequence of Kobresia littledalei, the first chromosome-level genome in the family Cyperaceae.</title>
        <authorList>
            <person name="Qu G."/>
        </authorList>
    </citation>
    <scope>NUCLEOTIDE SEQUENCE</scope>
    <source>
        <strain evidence="4">C.B.Clarke</strain>
        <tissue evidence="4">Leaf</tissue>
    </source>
</reference>
<dbReference type="PROSITE" id="PS50297">
    <property type="entry name" value="ANK_REP_REGION"/>
    <property type="match status" value="5"/>
</dbReference>
<keyword evidence="2 3" id="KW-0040">ANK repeat</keyword>
<dbReference type="Gene3D" id="1.25.40.20">
    <property type="entry name" value="Ankyrin repeat-containing domain"/>
    <property type="match status" value="5"/>
</dbReference>
<dbReference type="PROSITE" id="PS50088">
    <property type="entry name" value="ANK_REPEAT"/>
    <property type="match status" value="6"/>
</dbReference>
<feature type="repeat" description="ANK" evidence="3">
    <location>
        <begin position="483"/>
        <end position="515"/>
    </location>
</feature>
<dbReference type="InterPro" id="IPR036770">
    <property type="entry name" value="Ankyrin_rpt-contain_sf"/>
</dbReference>
<feature type="repeat" description="ANK" evidence="3">
    <location>
        <begin position="345"/>
        <end position="377"/>
    </location>
</feature>
<accession>A0A833QQP3</accession>
<evidence type="ECO:0000256" key="3">
    <source>
        <dbReference type="PROSITE-ProRule" id="PRU00023"/>
    </source>
</evidence>
<comment type="caution">
    <text evidence="4">The sequence shown here is derived from an EMBL/GenBank/DDBJ whole genome shotgun (WGS) entry which is preliminary data.</text>
</comment>